<dbReference type="EMBL" id="WHWB01034455">
    <property type="protein sequence ID" value="KAJ7409737.1"/>
    <property type="molecule type" value="Genomic_DNA"/>
</dbReference>
<evidence type="ECO:0000256" key="2">
    <source>
        <dbReference type="ARBA" id="ARBA00022448"/>
    </source>
</evidence>
<evidence type="ECO:0000259" key="6">
    <source>
        <dbReference type="Pfam" id="PF09325"/>
    </source>
</evidence>
<sequence length="402" mass="46274">MALHCGDVQDKLRSVSVDLNVDPSLQIDIPDALSEKDRVKFTVHTKIPPAPSKPDFDGPREKMQKLGEGEVSMTKEEFAKMKQELEAEYLAVFKKTVSSHEIFLQRISSHPVLSKDRNFHVFLEYDQDLSVRRKNTKEMFGGFLKSVVKSADEVLFSGVKEVEDFFEQEKTFLVNYYNKIKDACAKADKMTRSHKNVADDYIYTSACLNSLALEEPTVIKKYLLKVAELFEKLRKVESRVSSDEDLKLSELLRYYMLNIEAAKVSIVPQSNCQISSKFNVYWKLIEAIQKMLLPLGGETQLVDLLYRRTRALVDYENSNKALDKARLKSKDVEVAEAHQQDCCQKFEKISESARQELMSFKQKRIAAFRKNLIEMAELEIKHAKGHNLSLHGPDIFKPCKWE</sequence>
<feature type="domain" description="Sorting nexin/Vps5-like C-terminal" evidence="6">
    <location>
        <begin position="316"/>
        <end position="384"/>
    </location>
</feature>
<dbReference type="Pfam" id="PF09325">
    <property type="entry name" value="Vps5"/>
    <property type="match status" value="1"/>
</dbReference>
<comment type="similarity">
    <text evidence="1 4">Belongs to the sorting nexin family.</text>
</comment>
<evidence type="ECO:0000256" key="3">
    <source>
        <dbReference type="ARBA" id="ARBA00022927"/>
    </source>
</evidence>
<dbReference type="PANTHER" id="PTHR45850">
    <property type="entry name" value="SORTING NEXIN FAMILY MEMBER"/>
    <property type="match status" value="1"/>
</dbReference>
<proteinExistence type="inferred from homology"/>
<keyword evidence="8" id="KW-1185">Reference proteome</keyword>
<keyword evidence="3 4" id="KW-0653">Protein transport</keyword>
<evidence type="ECO:0000256" key="4">
    <source>
        <dbReference type="PIRNR" id="PIRNR036924"/>
    </source>
</evidence>
<protein>
    <recommendedName>
        <fullName evidence="4">Sorting nexin</fullName>
    </recommendedName>
</protein>
<dbReference type="Proteomes" id="UP001145742">
    <property type="component" value="Unassembled WGS sequence"/>
</dbReference>
<evidence type="ECO:0000313" key="8">
    <source>
        <dbReference type="Proteomes" id="UP001145742"/>
    </source>
</evidence>
<dbReference type="Pfam" id="PF00787">
    <property type="entry name" value="PX"/>
    <property type="match status" value="1"/>
</dbReference>
<comment type="caution">
    <text evidence="7">The sequence shown here is derived from an EMBL/GenBank/DDBJ whole genome shotgun (WGS) entry which is preliminary data.</text>
</comment>
<accession>A0ABQ9CUZ6</accession>
<dbReference type="Gene3D" id="1.20.1270.60">
    <property type="entry name" value="Arfaptin homology (AH) domain/BAR domain"/>
    <property type="match status" value="1"/>
</dbReference>
<evidence type="ECO:0000259" key="5">
    <source>
        <dbReference type="Pfam" id="PF00787"/>
    </source>
</evidence>
<dbReference type="InterPro" id="IPR027267">
    <property type="entry name" value="AH/BAR_dom_sf"/>
</dbReference>
<name>A0ABQ9CUZ6_9PASS</name>
<evidence type="ECO:0000256" key="1">
    <source>
        <dbReference type="ARBA" id="ARBA00010883"/>
    </source>
</evidence>
<evidence type="ECO:0000313" key="7">
    <source>
        <dbReference type="EMBL" id="KAJ7409737.1"/>
    </source>
</evidence>
<dbReference type="InterPro" id="IPR001683">
    <property type="entry name" value="PX_dom"/>
</dbReference>
<gene>
    <name evidence="7" type="primary">SNX5</name>
    <name evidence="7" type="ORF">WISP_112450</name>
</gene>
<dbReference type="InterPro" id="IPR014637">
    <property type="entry name" value="SNX5/SNX6/SNX32"/>
</dbReference>
<dbReference type="Gene3D" id="3.30.1520.10">
    <property type="entry name" value="Phox-like domain"/>
    <property type="match status" value="1"/>
</dbReference>
<dbReference type="PANTHER" id="PTHR45850:SF5">
    <property type="entry name" value="SORTING NEXIN-5"/>
    <property type="match status" value="1"/>
</dbReference>
<dbReference type="InterPro" id="IPR015404">
    <property type="entry name" value="Vps5_C"/>
</dbReference>
<reference evidence="7" key="1">
    <citation type="submission" date="2019-10" db="EMBL/GenBank/DDBJ databases">
        <authorList>
            <person name="Soares A.E.R."/>
            <person name="Aleixo A."/>
            <person name="Schneider P."/>
            <person name="Miyaki C.Y."/>
            <person name="Schneider M.P."/>
            <person name="Mello C."/>
            <person name="Vasconcelos A.T.R."/>
        </authorList>
    </citation>
    <scope>NUCLEOTIDE SEQUENCE</scope>
    <source>
        <tissue evidence="7">Muscle</tissue>
    </source>
</reference>
<dbReference type="PIRSF" id="PIRSF036924">
    <property type="entry name" value="Snx5_Snx6"/>
    <property type="match status" value="1"/>
</dbReference>
<feature type="domain" description="PX" evidence="5">
    <location>
        <begin position="44"/>
        <end position="125"/>
    </location>
</feature>
<organism evidence="7 8">
    <name type="scientific">Willisornis vidua</name>
    <name type="common">Xingu scale-backed antbird</name>
    <dbReference type="NCBI Taxonomy" id="1566151"/>
    <lineage>
        <taxon>Eukaryota</taxon>
        <taxon>Metazoa</taxon>
        <taxon>Chordata</taxon>
        <taxon>Craniata</taxon>
        <taxon>Vertebrata</taxon>
        <taxon>Euteleostomi</taxon>
        <taxon>Archelosauria</taxon>
        <taxon>Archosauria</taxon>
        <taxon>Dinosauria</taxon>
        <taxon>Saurischia</taxon>
        <taxon>Theropoda</taxon>
        <taxon>Coelurosauria</taxon>
        <taxon>Aves</taxon>
        <taxon>Neognathae</taxon>
        <taxon>Neoaves</taxon>
        <taxon>Telluraves</taxon>
        <taxon>Australaves</taxon>
        <taxon>Passeriformes</taxon>
        <taxon>Thamnophilidae</taxon>
        <taxon>Willisornis</taxon>
    </lineage>
</organism>
<keyword evidence="2 4" id="KW-0813">Transport</keyword>
<dbReference type="InterPro" id="IPR036871">
    <property type="entry name" value="PX_dom_sf"/>
</dbReference>
<comment type="function">
    <text evidence="4">Involved in several stages of intracellular trafficking.</text>
</comment>